<dbReference type="InterPro" id="IPR021647">
    <property type="entry name" value="CusF_Ec"/>
</dbReference>
<dbReference type="InterPro" id="IPR042230">
    <property type="entry name" value="CusF_sf"/>
</dbReference>
<feature type="region of interest" description="Disordered" evidence="1">
    <location>
        <begin position="41"/>
        <end position="74"/>
    </location>
</feature>
<feature type="compositionally biased region" description="Low complexity" evidence="1">
    <location>
        <begin position="41"/>
        <end position="66"/>
    </location>
</feature>
<dbReference type="Proteomes" id="UP000291572">
    <property type="component" value="Unassembled WGS sequence"/>
</dbReference>
<proteinExistence type="predicted"/>
<dbReference type="OrthoDB" id="9806939at2"/>
<organism evidence="2 3">
    <name type="scientific">Sphingobium cupriresistens</name>
    <dbReference type="NCBI Taxonomy" id="1132417"/>
    <lineage>
        <taxon>Bacteria</taxon>
        <taxon>Pseudomonadati</taxon>
        <taxon>Pseudomonadota</taxon>
        <taxon>Alphaproteobacteria</taxon>
        <taxon>Sphingomonadales</taxon>
        <taxon>Sphingomonadaceae</taxon>
        <taxon>Sphingobium</taxon>
    </lineage>
</organism>
<dbReference type="Gene3D" id="2.40.50.320">
    <property type="entry name" value="Copper binding periplasmic protein CusF"/>
    <property type="match status" value="1"/>
</dbReference>
<dbReference type="AlphaFoldDB" id="A0A8G1ZFT6"/>
<comment type="caution">
    <text evidence="2">The sequence shown here is derived from an EMBL/GenBank/DDBJ whole genome shotgun (WGS) entry which is preliminary data.</text>
</comment>
<evidence type="ECO:0000313" key="2">
    <source>
        <dbReference type="EMBL" id="RYM10717.1"/>
    </source>
</evidence>
<dbReference type="Pfam" id="PF11604">
    <property type="entry name" value="CusF_Ec"/>
    <property type="match status" value="1"/>
</dbReference>
<evidence type="ECO:0000313" key="3">
    <source>
        <dbReference type="Proteomes" id="UP000291572"/>
    </source>
</evidence>
<sequence length="134" mass="13351">MLGPADANCVGREESTNMNMIMKAGVLATLVTLAACGAEDASRSGTSENAATAGAAPAASASESHSGTGTVKSISGSDVTIAHEEIKSIGWPAMEMTFTAADPALANGIKPGDRVSFAFTKGDGATTLTSISKQ</sequence>
<reference evidence="2 3" key="1">
    <citation type="submission" date="2019-02" db="EMBL/GenBank/DDBJ databases">
        <authorList>
            <person name="Feng G."/>
        </authorList>
    </citation>
    <scope>NUCLEOTIDE SEQUENCE [LARGE SCALE GENOMIC DNA]</scope>
    <source>
        <strain evidence="2 3">CCTCC AB 2011146</strain>
    </source>
</reference>
<name>A0A8G1ZFT6_9SPHN</name>
<evidence type="ECO:0000256" key="1">
    <source>
        <dbReference type="SAM" id="MobiDB-lite"/>
    </source>
</evidence>
<dbReference type="EMBL" id="SEOO01000016">
    <property type="protein sequence ID" value="RYM10717.1"/>
    <property type="molecule type" value="Genomic_DNA"/>
</dbReference>
<gene>
    <name evidence="2" type="ORF">EWH12_11280</name>
</gene>
<protein>
    <submittedName>
        <fullName evidence="2">Copper-binding protein</fullName>
    </submittedName>
</protein>
<accession>A0A8G1ZFT6</accession>